<dbReference type="EMBL" id="JBBWWQ010000014">
    <property type="protein sequence ID" value="KAK8931072.1"/>
    <property type="molecule type" value="Genomic_DNA"/>
</dbReference>
<dbReference type="PANTHER" id="PTHR33538:SF2">
    <property type="entry name" value="PROTEIN GAMETE EXPRESSED 1"/>
    <property type="match status" value="1"/>
</dbReference>
<dbReference type="InterPro" id="IPR040346">
    <property type="entry name" value="GEX1/Brambleberry"/>
</dbReference>
<proteinExistence type="predicted"/>
<dbReference type="AlphaFoldDB" id="A0AAP0G0P3"/>
<feature type="compositionally biased region" description="Polar residues" evidence="2">
    <location>
        <begin position="607"/>
        <end position="616"/>
    </location>
</feature>
<evidence type="ECO:0000313" key="4">
    <source>
        <dbReference type="EMBL" id="KAK8931072.1"/>
    </source>
</evidence>
<comment type="caution">
    <text evidence="4">The sequence shown here is derived from an EMBL/GenBank/DDBJ whole genome shotgun (WGS) entry which is preliminary data.</text>
</comment>
<organism evidence="4 5">
    <name type="scientific">Platanthera zijinensis</name>
    <dbReference type="NCBI Taxonomy" id="2320716"/>
    <lineage>
        <taxon>Eukaryota</taxon>
        <taxon>Viridiplantae</taxon>
        <taxon>Streptophyta</taxon>
        <taxon>Embryophyta</taxon>
        <taxon>Tracheophyta</taxon>
        <taxon>Spermatophyta</taxon>
        <taxon>Magnoliopsida</taxon>
        <taxon>Liliopsida</taxon>
        <taxon>Asparagales</taxon>
        <taxon>Orchidaceae</taxon>
        <taxon>Orchidoideae</taxon>
        <taxon>Orchideae</taxon>
        <taxon>Orchidinae</taxon>
        <taxon>Platanthera</taxon>
    </lineage>
</organism>
<sequence length="626" mass="70839">MITWIFLASSQILNMGKQQHLSLLLISLFFCSCSCNFGFSWPFSSSSSSSSQPPSPPTRKQLGGGFLEEGSKADFSIGISDDAKAMKLLEKAKRKVATPNTCWNRAYSQLFSSCSEISSSNAKQERLAWMLSDCFQLDSGREGFPSCDTSGTMTRCLKKLDDTEHKVFLEFYLETNSICQQLQNDAFRHNTERLVNDLVKAARSAEDKLDVMEERSEELIQDSIKIHDSLTSVEFQTRNLADASKGVEAQIRDVLNHSEAIVEQSKDIAASQSELRERQSEMKGALESGMAVLQESYENLGNEMSNLRNDALEIDKEMRRMGDSMASSMHNLQSTTDDIGSLAGISLEKQRKLLDGQAAALAGLDFLTTFQSRALDESRDNLKKLADFGREQQEELLRRQDQIQQVHDRLVQNSQSILSAQEEFETKQANIFAALEKLFMLQNALLTESRFLKAFLFYSCVIFLLYMLTSAKQTFSIRARLYLGLCITFVVEVSIIRYSSIHYNQQSWIMSKVWLARSSFLVAASVQILHSIFTFRDYELINHQLLQTLLQKVHIMEQNAGKKYLCVGEDSDASWSGYSWIDEEFPEDAGVDADPDYCLPEEVAENSVMTSASASRKYNFRPRSRR</sequence>
<reference evidence="4 5" key="1">
    <citation type="journal article" date="2022" name="Nat. Plants">
        <title>Genomes of leafy and leafless Platanthera orchids illuminate the evolution of mycoheterotrophy.</title>
        <authorList>
            <person name="Li M.H."/>
            <person name="Liu K.W."/>
            <person name="Li Z."/>
            <person name="Lu H.C."/>
            <person name="Ye Q.L."/>
            <person name="Zhang D."/>
            <person name="Wang J.Y."/>
            <person name="Li Y.F."/>
            <person name="Zhong Z.M."/>
            <person name="Liu X."/>
            <person name="Yu X."/>
            <person name="Liu D.K."/>
            <person name="Tu X.D."/>
            <person name="Liu B."/>
            <person name="Hao Y."/>
            <person name="Liao X.Y."/>
            <person name="Jiang Y.T."/>
            <person name="Sun W.H."/>
            <person name="Chen J."/>
            <person name="Chen Y.Q."/>
            <person name="Ai Y."/>
            <person name="Zhai J.W."/>
            <person name="Wu S.S."/>
            <person name="Zhou Z."/>
            <person name="Hsiao Y.Y."/>
            <person name="Wu W.L."/>
            <person name="Chen Y.Y."/>
            <person name="Lin Y.F."/>
            <person name="Hsu J.L."/>
            <person name="Li C.Y."/>
            <person name="Wang Z.W."/>
            <person name="Zhao X."/>
            <person name="Zhong W.Y."/>
            <person name="Ma X.K."/>
            <person name="Ma L."/>
            <person name="Huang J."/>
            <person name="Chen G.Z."/>
            <person name="Huang M.Z."/>
            <person name="Huang L."/>
            <person name="Peng D.H."/>
            <person name="Luo Y.B."/>
            <person name="Zou S.Q."/>
            <person name="Chen S.P."/>
            <person name="Lan S."/>
            <person name="Tsai W.C."/>
            <person name="Van de Peer Y."/>
            <person name="Liu Z.J."/>
        </authorList>
    </citation>
    <scope>NUCLEOTIDE SEQUENCE [LARGE SCALE GENOMIC DNA]</scope>
    <source>
        <strain evidence="4">Lor287</strain>
    </source>
</reference>
<evidence type="ECO:0000256" key="3">
    <source>
        <dbReference type="SAM" id="Phobius"/>
    </source>
</evidence>
<evidence type="ECO:0000256" key="1">
    <source>
        <dbReference type="SAM" id="Coils"/>
    </source>
</evidence>
<feature type="coiled-coil region" evidence="1">
    <location>
        <begin position="195"/>
        <end position="222"/>
    </location>
</feature>
<feature type="transmembrane region" description="Helical" evidence="3">
    <location>
        <begin position="481"/>
        <end position="501"/>
    </location>
</feature>
<keyword evidence="3" id="KW-0812">Transmembrane</keyword>
<protein>
    <submittedName>
        <fullName evidence="4">Protein GAMETE EXPRESSED 1</fullName>
    </submittedName>
</protein>
<feature type="transmembrane region" description="Helical" evidence="3">
    <location>
        <begin position="451"/>
        <end position="469"/>
    </location>
</feature>
<evidence type="ECO:0000313" key="5">
    <source>
        <dbReference type="Proteomes" id="UP001418222"/>
    </source>
</evidence>
<feature type="region of interest" description="Disordered" evidence="2">
    <location>
        <begin position="606"/>
        <end position="626"/>
    </location>
</feature>
<feature type="transmembrane region" description="Helical" evidence="3">
    <location>
        <begin position="513"/>
        <end position="535"/>
    </location>
</feature>
<feature type="coiled-coil region" evidence="1">
    <location>
        <begin position="290"/>
        <end position="317"/>
    </location>
</feature>
<keyword evidence="5" id="KW-1185">Reference proteome</keyword>
<keyword evidence="3" id="KW-0472">Membrane</keyword>
<accession>A0AAP0G0P3</accession>
<keyword evidence="1" id="KW-0175">Coiled coil</keyword>
<dbReference type="Proteomes" id="UP001418222">
    <property type="component" value="Unassembled WGS sequence"/>
</dbReference>
<dbReference type="PANTHER" id="PTHR33538">
    <property type="entry name" value="PROTEIN GAMETE EXPRESSED 1"/>
    <property type="match status" value="1"/>
</dbReference>
<keyword evidence="3" id="KW-1133">Transmembrane helix</keyword>
<name>A0AAP0G0P3_9ASPA</name>
<evidence type="ECO:0000256" key="2">
    <source>
        <dbReference type="SAM" id="MobiDB-lite"/>
    </source>
</evidence>
<gene>
    <name evidence="4" type="primary">GEX1</name>
    <name evidence="4" type="ORF">KSP39_PZI016759</name>
</gene>